<evidence type="ECO:0000256" key="2">
    <source>
        <dbReference type="PROSITE-ProRule" id="PRU00278"/>
    </source>
</evidence>
<protein>
    <submittedName>
        <fullName evidence="5">Peptidylprolyl isomerase</fullName>
        <ecNumber evidence="5">5.2.1.8</ecNumber>
    </submittedName>
</protein>
<dbReference type="PROSITE" id="PS50198">
    <property type="entry name" value="PPIC_PPIASE_2"/>
    <property type="match status" value="2"/>
</dbReference>
<feature type="domain" description="PpiC" evidence="4">
    <location>
        <begin position="309"/>
        <end position="401"/>
    </location>
</feature>
<dbReference type="Gene3D" id="3.10.50.40">
    <property type="match status" value="2"/>
</dbReference>
<dbReference type="InterPro" id="IPR046357">
    <property type="entry name" value="PPIase_dom_sf"/>
</dbReference>
<dbReference type="PANTHER" id="PTHR47637:SF1">
    <property type="entry name" value="CHAPERONE SURA"/>
    <property type="match status" value="1"/>
</dbReference>
<evidence type="ECO:0000256" key="3">
    <source>
        <dbReference type="SAM" id="SignalP"/>
    </source>
</evidence>
<dbReference type="InterPro" id="IPR000297">
    <property type="entry name" value="PPIase_PpiC"/>
</dbReference>
<evidence type="ECO:0000313" key="5">
    <source>
        <dbReference type="EMBL" id="MCB7480971.1"/>
    </source>
</evidence>
<evidence type="ECO:0000259" key="4">
    <source>
        <dbReference type="PROSITE" id="PS50198"/>
    </source>
</evidence>
<dbReference type="Proteomes" id="UP001139414">
    <property type="component" value="Unassembled WGS sequence"/>
</dbReference>
<dbReference type="SUPFAM" id="SSF109998">
    <property type="entry name" value="Triger factor/SurA peptide-binding domain-like"/>
    <property type="match status" value="1"/>
</dbReference>
<dbReference type="SUPFAM" id="SSF54534">
    <property type="entry name" value="FKBP-like"/>
    <property type="match status" value="2"/>
</dbReference>
<dbReference type="PANTHER" id="PTHR47637">
    <property type="entry name" value="CHAPERONE SURA"/>
    <property type="match status" value="1"/>
</dbReference>
<feature type="domain" description="PpiC" evidence="4">
    <location>
        <begin position="205"/>
        <end position="306"/>
    </location>
</feature>
<comment type="caution">
    <text evidence="5">The sequence shown here is derived from an EMBL/GenBank/DDBJ whole genome shotgun (WGS) entry which is preliminary data.</text>
</comment>
<dbReference type="EC" id="5.2.1.8" evidence="5"/>
<dbReference type="InterPro" id="IPR050280">
    <property type="entry name" value="OMP_Chaperone_SurA"/>
</dbReference>
<sequence length="482" mass="54569">MQLRIMNLKFTIKSVLVAASVLLSSYANAQEVIVTDSTSIQPDAEVKKEDVTKQGSQRMKVDGIAAVIGEYIILDSDIDLMYKDMQSQGMSTAEVTDCNLAGSLMENKLYAHHAIQDSIIIPDSQINGVVDQQIQGLAQQAGSMEKVLEFYKKESEAALRDEIFQLTKQRQLAQRMQQKIIEEIEVTPEEVRQYYVNMDEKPMFGTEVELSQIVIEPEIPESEKQKVIDRLNEFKADILENGASFATKAVLYSQDPGNASDGGRITLTRKDAFVKEFKDVAFSLQEGEISDPFETEFGYHIIQVDKIRGQTVELRHIILIPDVTNASVEAARKEIDTLRSKIVAGDIEFAAAAREASDEEETKNDGGKLINPRTGDTRFELTKIDPELFKQVEELDEGDVSLVLTQKDRTGRPQFKIIKVTKKIEEHEADYATDYLKIKELALRDKQLEAIEEWQTEKINDTYVKVNGKYRDCEYTSDWVKN</sequence>
<dbReference type="GO" id="GO:0003755">
    <property type="term" value="F:peptidyl-prolyl cis-trans isomerase activity"/>
    <property type="evidence" value="ECO:0007669"/>
    <property type="project" value="UniProtKB-KW"/>
</dbReference>
<accession>A0A9X1LID7</accession>
<keyword evidence="2" id="KW-0697">Rotamase</keyword>
<proteinExistence type="predicted"/>
<dbReference type="EMBL" id="JAJBZG010000002">
    <property type="protein sequence ID" value="MCB7480971.1"/>
    <property type="molecule type" value="Genomic_DNA"/>
</dbReference>
<feature type="signal peptide" evidence="3">
    <location>
        <begin position="1"/>
        <end position="29"/>
    </location>
</feature>
<evidence type="ECO:0000313" key="6">
    <source>
        <dbReference type="Proteomes" id="UP001139414"/>
    </source>
</evidence>
<keyword evidence="1 3" id="KW-0732">Signal</keyword>
<dbReference type="Pfam" id="PF00639">
    <property type="entry name" value="Rotamase"/>
    <property type="match status" value="2"/>
</dbReference>
<keyword evidence="2 5" id="KW-0413">Isomerase</keyword>
<feature type="chain" id="PRO_5040973149" evidence="3">
    <location>
        <begin position="30"/>
        <end position="482"/>
    </location>
</feature>
<gene>
    <name evidence="5" type="ORF">LGQ90_06825</name>
</gene>
<organism evidence="5 6">
    <name type="scientific">Christiangramia sediminis</name>
    <dbReference type="NCBI Taxonomy" id="2881336"/>
    <lineage>
        <taxon>Bacteria</taxon>
        <taxon>Pseudomonadati</taxon>
        <taxon>Bacteroidota</taxon>
        <taxon>Flavobacteriia</taxon>
        <taxon>Flavobacteriales</taxon>
        <taxon>Flavobacteriaceae</taxon>
        <taxon>Christiangramia</taxon>
    </lineage>
</organism>
<dbReference type="AlphaFoldDB" id="A0A9X1LID7"/>
<dbReference type="RefSeq" id="WP_229339478.1">
    <property type="nucleotide sequence ID" value="NZ_JAJBZG010000002.1"/>
</dbReference>
<keyword evidence="6" id="KW-1185">Reference proteome</keyword>
<evidence type="ECO:0000256" key="1">
    <source>
        <dbReference type="ARBA" id="ARBA00022729"/>
    </source>
</evidence>
<name>A0A9X1LID7_9FLAO</name>
<dbReference type="InterPro" id="IPR027304">
    <property type="entry name" value="Trigger_fact/SurA_dom_sf"/>
</dbReference>
<reference evidence="5" key="1">
    <citation type="submission" date="2021-10" db="EMBL/GenBank/DDBJ databases">
        <title>Gramella sp. ASW11-100T, isolated from marine sediment.</title>
        <authorList>
            <person name="Xia C."/>
        </authorList>
    </citation>
    <scope>NUCLEOTIDE SEQUENCE</scope>
    <source>
        <strain evidence="5">ASW11-100</strain>
    </source>
</reference>